<dbReference type="AlphaFoldDB" id="A0A4R7EMB5"/>
<keyword evidence="2" id="KW-0046">Antibiotic resistance</keyword>
<dbReference type="Pfam" id="PF18765">
    <property type="entry name" value="Polbeta"/>
    <property type="match status" value="1"/>
</dbReference>
<dbReference type="InterPro" id="IPR041633">
    <property type="entry name" value="Polbeta"/>
</dbReference>
<dbReference type="Proteomes" id="UP000295215">
    <property type="component" value="Unassembled WGS sequence"/>
</dbReference>
<dbReference type="Gene3D" id="3.30.460.10">
    <property type="entry name" value="Beta Polymerase, domain 2"/>
    <property type="match status" value="1"/>
</dbReference>
<accession>A0A4R7EMB5</accession>
<dbReference type="InterPro" id="IPR025184">
    <property type="entry name" value="AadA_C"/>
</dbReference>
<dbReference type="CDD" id="cd05403">
    <property type="entry name" value="NT_KNTase_like"/>
    <property type="match status" value="1"/>
</dbReference>
<dbReference type="RefSeq" id="WP_133713709.1">
    <property type="nucleotide sequence ID" value="NZ_SOAG01000039.1"/>
</dbReference>
<dbReference type="PIRSF" id="PIRSF000819">
    <property type="entry name" value="Streptomycin_3-adenylyltransf"/>
    <property type="match status" value="1"/>
</dbReference>
<comment type="caution">
    <text evidence="6">The sequence shown here is derived from an EMBL/GenBank/DDBJ whole genome shotgun (WGS) entry which is preliminary data.</text>
</comment>
<reference evidence="6 7" key="1">
    <citation type="submission" date="2019-03" db="EMBL/GenBank/DDBJ databases">
        <title>Genomic Encyclopedia of Archaeal and Bacterial Type Strains, Phase II (KMG-II): from individual species to whole genera.</title>
        <authorList>
            <person name="Goeker M."/>
        </authorList>
    </citation>
    <scope>NUCLEOTIDE SEQUENCE [LARGE SCALE GENOMIC DNA]</scope>
    <source>
        <strain evidence="6 7">DSM 28213</strain>
    </source>
</reference>
<dbReference type="OrthoDB" id="5643411at2"/>
<evidence type="ECO:0000256" key="3">
    <source>
        <dbReference type="ARBA" id="ARBA00047831"/>
    </source>
</evidence>
<proteinExistence type="predicted"/>
<evidence type="ECO:0000256" key="2">
    <source>
        <dbReference type="ARBA" id="ARBA00023251"/>
    </source>
</evidence>
<keyword evidence="6" id="KW-0548">Nucleotidyltransferase</keyword>
<dbReference type="EMBL" id="SOAG01000039">
    <property type="protein sequence ID" value="TDS51275.1"/>
    <property type="molecule type" value="Genomic_DNA"/>
</dbReference>
<protein>
    <submittedName>
        <fullName evidence="6">Streptomycin 3'-adenylyltransferase</fullName>
    </submittedName>
</protein>
<gene>
    <name evidence="6" type="ORF">C8P70_13920</name>
</gene>
<dbReference type="NCBIfam" id="NF010309">
    <property type="entry name" value="PRK13746.1"/>
    <property type="match status" value="1"/>
</dbReference>
<evidence type="ECO:0000259" key="5">
    <source>
        <dbReference type="Pfam" id="PF18765"/>
    </source>
</evidence>
<feature type="domain" description="Polymerase beta nucleotidyltransferase" evidence="5">
    <location>
        <begin position="23"/>
        <end position="70"/>
    </location>
</feature>
<evidence type="ECO:0000259" key="4">
    <source>
        <dbReference type="Pfam" id="PF13427"/>
    </source>
</evidence>
<evidence type="ECO:0000313" key="6">
    <source>
        <dbReference type="EMBL" id="TDS51275.1"/>
    </source>
</evidence>
<organism evidence="6 7">
    <name type="scientific">Myroides indicus</name>
    <dbReference type="NCBI Taxonomy" id="1323422"/>
    <lineage>
        <taxon>Bacteria</taxon>
        <taxon>Pseudomonadati</taxon>
        <taxon>Bacteroidota</taxon>
        <taxon>Flavobacteriia</taxon>
        <taxon>Flavobacteriales</taxon>
        <taxon>Flavobacteriaceae</taxon>
        <taxon>Myroides</taxon>
    </lineage>
</organism>
<evidence type="ECO:0000313" key="7">
    <source>
        <dbReference type="Proteomes" id="UP000295215"/>
    </source>
</evidence>
<name>A0A4R7EMB5_9FLAO</name>
<keyword evidence="7" id="KW-1185">Reference proteome</keyword>
<evidence type="ECO:0000256" key="1">
    <source>
        <dbReference type="ARBA" id="ARBA00022679"/>
    </source>
</evidence>
<keyword evidence="1 6" id="KW-0808">Transferase</keyword>
<comment type="catalytic activity">
    <reaction evidence="3">
        <text>spectinomycin + ATP = 9-O-adenylylspectinomycin + diphosphate</text>
        <dbReference type="Rhea" id="RHEA:63228"/>
        <dbReference type="ChEBI" id="CHEBI:30616"/>
        <dbReference type="ChEBI" id="CHEBI:33019"/>
        <dbReference type="ChEBI" id="CHEBI:146260"/>
        <dbReference type="ChEBI" id="CHEBI:146261"/>
    </reaction>
</comment>
<feature type="domain" description="Adenylyltransferase AadA C-terminal" evidence="4">
    <location>
        <begin position="149"/>
        <end position="250"/>
    </location>
</feature>
<dbReference type="Pfam" id="PF13427">
    <property type="entry name" value="AadA_C"/>
    <property type="match status" value="1"/>
</dbReference>
<dbReference type="GO" id="GO:0070566">
    <property type="term" value="F:adenylyltransferase activity"/>
    <property type="evidence" value="ECO:0007669"/>
    <property type="project" value="InterPro"/>
</dbReference>
<dbReference type="GO" id="GO:0046677">
    <property type="term" value="P:response to antibiotic"/>
    <property type="evidence" value="ECO:0007669"/>
    <property type="project" value="UniProtKB-KW"/>
</dbReference>
<dbReference type="SUPFAM" id="SSF81301">
    <property type="entry name" value="Nucleotidyltransferase"/>
    <property type="match status" value="1"/>
</dbReference>
<dbReference type="InterPro" id="IPR043519">
    <property type="entry name" value="NT_sf"/>
</dbReference>
<sequence length="261" mass="29430">MHTPHIPKETEDVVRIIKEITGQPVAGIYLYGSAICGGLRQDSDIDILVIVEGKLTPRNKLQLIKHFMQVSGAIGNQQLIRPLEITMVNKEELSPWQHPVSSELQYGEWLRDDFLKGQLPDSTPDPDLTILLRQVRQNSVTLVGTNAQELIPDIPDKDVKQAISDALPTLLKSIEGDERNTLLTLARMYFTVVTGKIETKDKAADWLLSEIPMPFKHLLEMAKCAYLGTCQDNWQGRTEELSQCVDYLVKQIEQKGSEKEL</sequence>
<dbReference type="InterPro" id="IPR024172">
    <property type="entry name" value="AadA/Aad9"/>
</dbReference>